<organism evidence="1 2">
    <name type="scientific">Trachipleistophora hominis</name>
    <name type="common">Microsporidian parasite</name>
    <dbReference type="NCBI Taxonomy" id="72359"/>
    <lineage>
        <taxon>Eukaryota</taxon>
        <taxon>Fungi</taxon>
        <taxon>Fungi incertae sedis</taxon>
        <taxon>Microsporidia</taxon>
        <taxon>Pleistophoridae</taxon>
        <taxon>Trachipleistophora</taxon>
    </lineage>
</organism>
<accession>L7JUH8</accession>
<dbReference type="AlphaFoldDB" id="L7JUH8"/>
<sequence>VMKVFRNLINGLGIQFESDILEGLCALSEYEVKLRLSFENLFSHQNNGCDLSNEELNKRIETIVETLKSVNKLLIVF</sequence>
<proteinExistence type="predicted"/>
<feature type="non-terminal residue" evidence="1">
    <location>
        <position position="1"/>
    </location>
</feature>
<gene>
    <name evidence="1" type="ORF">THOM_1975</name>
</gene>
<dbReference type="HOGENOM" id="CLU_2644899_0_0_1"/>
<name>L7JUH8_TRAHO</name>
<reference evidence="1 2" key="1">
    <citation type="journal article" date="2012" name="PLoS Pathog.">
        <title>The genome of the obligate intracellular parasite Trachipleistophora hominis: new insights into microsporidian genome dynamics and reductive evolution.</title>
        <authorList>
            <person name="Heinz E."/>
            <person name="Williams T.A."/>
            <person name="Nakjang S."/>
            <person name="Noel C.J."/>
            <person name="Swan D.C."/>
            <person name="Goldberg A.V."/>
            <person name="Harris S.R."/>
            <person name="Weinmaier T."/>
            <person name="Markert S."/>
            <person name="Becher D."/>
            <person name="Bernhardt J."/>
            <person name="Dagan T."/>
            <person name="Hacker C."/>
            <person name="Lucocq J.M."/>
            <person name="Schweder T."/>
            <person name="Rattei T."/>
            <person name="Hall N."/>
            <person name="Hirt R.P."/>
            <person name="Embley T.M."/>
        </authorList>
    </citation>
    <scope>NUCLEOTIDE SEQUENCE [LARGE SCALE GENOMIC DNA]</scope>
</reference>
<dbReference type="EMBL" id="JH993994">
    <property type="protein sequence ID" value="ELQ75079.1"/>
    <property type="molecule type" value="Genomic_DNA"/>
</dbReference>
<dbReference type="VEuPathDB" id="MicrosporidiaDB:THOM_1975"/>
<keyword evidence="2" id="KW-1185">Reference proteome</keyword>
<dbReference type="Proteomes" id="UP000011185">
    <property type="component" value="Unassembled WGS sequence"/>
</dbReference>
<dbReference type="InParanoid" id="L7JUH8"/>
<evidence type="ECO:0000313" key="2">
    <source>
        <dbReference type="Proteomes" id="UP000011185"/>
    </source>
</evidence>
<protein>
    <submittedName>
        <fullName evidence="1">Uncharacterized protein</fullName>
    </submittedName>
</protein>
<evidence type="ECO:0000313" key="1">
    <source>
        <dbReference type="EMBL" id="ELQ75079.1"/>
    </source>
</evidence>